<dbReference type="InterPro" id="IPR011042">
    <property type="entry name" value="6-blade_b-propeller_TolB-like"/>
</dbReference>
<dbReference type="InterPro" id="IPR050278">
    <property type="entry name" value="Serine_Prot_S9B/DPPIV"/>
</dbReference>
<dbReference type="InterPro" id="IPR029058">
    <property type="entry name" value="AB_hydrolase_fold"/>
</dbReference>
<dbReference type="SUPFAM" id="SSF53474">
    <property type="entry name" value="alpha/beta-Hydrolases"/>
    <property type="match status" value="1"/>
</dbReference>
<comment type="caution">
    <text evidence="2">The sequence shown here is derived from an EMBL/GenBank/DDBJ whole genome shotgun (WGS) entry which is preliminary data.</text>
</comment>
<organism evidence="2 3">
    <name type="scientific">Candidatus Taylorbacteria bacterium RIFCSPLOWO2_12_FULL_43_20</name>
    <dbReference type="NCBI Taxonomy" id="1802332"/>
    <lineage>
        <taxon>Bacteria</taxon>
        <taxon>Candidatus Tayloriibacteriota</taxon>
    </lineage>
</organism>
<name>A0A1G2P3G0_9BACT</name>
<dbReference type="Proteomes" id="UP000177269">
    <property type="component" value="Unassembled WGS sequence"/>
</dbReference>
<dbReference type="EMBL" id="MHSK01000004">
    <property type="protein sequence ID" value="OHA42874.1"/>
    <property type="molecule type" value="Genomic_DNA"/>
</dbReference>
<reference evidence="2 3" key="1">
    <citation type="journal article" date="2016" name="Nat. Commun.">
        <title>Thousands of microbial genomes shed light on interconnected biogeochemical processes in an aquifer system.</title>
        <authorList>
            <person name="Anantharaman K."/>
            <person name="Brown C.T."/>
            <person name="Hug L.A."/>
            <person name="Sharon I."/>
            <person name="Castelle C.J."/>
            <person name="Probst A.J."/>
            <person name="Thomas B.C."/>
            <person name="Singh A."/>
            <person name="Wilkins M.J."/>
            <person name="Karaoz U."/>
            <person name="Brodie E.L."/>
            <person name="Williams K.H."/>
            <person name="Hubbard S.S."/>
            <person name="Banfield J.F."/>
        </authorList>
    </citation>
    <scope>NUCLEOTIDE SEQUENCE [LARGE SCALE GENOMIC DNA]</scope>
</reference>
<dbReference type="Pfam" id="PF00326">
    <property type="entry name" value="Peptidase_S9"/>
    <property type="match status" value="1"/>
</dbReference>
<evidence type="ECO:0000259" key="1">
    <source>
        <dbReference type="Pfam" id="PF00326"/>
    </source>
</evidence>
<protein>
    <recommendedName>
        <fullName evidence="1">Peptidase S9 prolyl oligopeptidase catalytic domain-containing protein</fullName>
    </recommendedName>
</protein>
<dbReference type="GO" id="GO:0008239">
    <property type="term" value="F:dipeptidyl-peptidase activity"/>
    <property type="evidence" value="ECO:0007669"/>
    <property type="project" value="TreeGrafter"/>
</dbReference>
<dbReference type="AlphaFoldDB" id="A0A1G2P3G0"/>
<evidence type="ECO:0000313" key="3">
    <source>
        <dbReference type="Proteomes" id="UP000177269"/>
    </source>
</evidence>
<dbReference type="InterPro" id="IPR001375">
    <property type="entry name" value="Peptidase_S9_cat"/>
</dbReference>
<dbReference type="PANTHER" id="PTHR11731:SF193">
    <property type="entry name" value="DIPEPTIDYL PEPTIDASE 9"/>
    <property type="match status" value="1"/>
</dbReference>
<proteinExistence type="predicted"/>
<dbReference type="SUPFAM" id="SSF69322">
    <property type="entry name" value="Tricorn protease domain 2"/>
    <property type="match status" value="1"/>
</dbReference>
<accession>A0A1G2P3G0</accession>
<dbReference type="Gene3D" id="3.40.50.1820">
    <property type="entry name" value="alpha/beta hydrolase"/>
    <property type="match status" value="1"/>
</dbReference>
<dbReference type="GO" id="GO:0006508">
    <property type="term" value="P:proteolysis"/>
    <property type="evidence" value="ECO:0007669"/>
    <property type="project" value="InterPro"/>
</dbReference>
<feature type="domain" description="Peptidase S9 prolyl oligopeptidase catalytic" evidence="1">
    <location>
        <begin position="451"/>
        <end position="634"/>
    </location>
</feature>
<dbReference type="Gene3D" id="2.120.10.30">
    <property type="entry name" value="TolB, C-terminal domain"/>
    <property type="match status" value="1"/>
</dbReference>
<dbReference type="PANTHER" id="PTHR11731">
    <property type="entry name" value="PROTEASE FAMILY S9B,C DIPEPTIDYL-PEPTIDASE IV-RELATED"/>
    <property type="match status" value="1"/>
</dbReference>
<sequence length="654" mass="73422">MATNKKTNSILTFAAAAVFALVFYVGITNAESGSYYYAAISGIHGEKISVKYRSLDGDLYYICDTANLSCLKSDENNFTVAKTPPQLTDKNHFFNRDRSKVFVSDSSGFGASEVIRNAVYAVSPENLITLERILPSKERVFRAMWSDNGNVLVLLTRDHFATGIDINNNKILYRRAFPDQTRASRLTLSPEGKYLAYYIPGYTTSGKRTFVLWNLENDIKHEMMSKINYWDLLSEDLKLFDFSPDGSFLVYLDDREGFATLYKITLDGSSPLDINGTRVIPDNFTVNDFEVTDKSTLYVTANPENPLVWSLFRRDLTNGRMDKMADSASYSDNMAMIGKNLLFFRSTSSGIHPFIHNVSDYTGEKTAEKTFSSFSGAPAVGNSAPVKDEKNVKFLNTDKVKGVMLLPPKYNKKKTYPVLVWLHGGPYRQTSAGFHPYWGYAGYDAIVEEIRAEGAIVLKLDYTGSYGYGRDFAEQIKNNVGTKDVEDVVNAVEFAKSYSKVSKVYLMGNSYGGYLSLRATVEKPNQFAGAVSINGVTDWAILLYSLGNSIFNTHFNGSINLQNADMYEQASVLRRLGNLNKEKILIVKGKNDKTIPPQQSDIAYDQMRRAGINARIVEYDEDHAILMRENLQDLCRKTIEMINLKKSKNACILD</sequence>
<evidence type="ECO:0000313" key="2">
    <source>
        <dbReference type="EMBL" id="OHA42874.1"/>
    </source>
</evidence>
<gene>
    <name evidence="2" type="ORF">A3G52_01310</name>
</gene>
<dbReference type="GO" id="GO:0008236">
    <property type="term" value="F:serine-type peptidase activity"/>
    <property type="evidence" value="ECO:0007669"/>
    <property type="project" value="InterPro"/>
</dbReference>